<dbReference type="Pfam" id="PF01872">
    <property type="entry name" value="RibD_C"/>
    <property type="match status" value="1"/>
</dbReference>
<dbReference type="InterPro" id="IPR024072">
    <property type="entry name" value="DHFR-like_dom_sf"/>
</dbReference>
<dbReference type="InterPro" id="IPR002734">
    <property type="entry name" value="RibDG_C"/>
</dbReference>
<dbReference type="Proteomes" id="UP001549145">
    <property type="component" value="Unassembled WGS sequence"/>
</dbReference>
<sequence length="249" mass="26008">MTSSGMRRSARPRIICHMTSSVDGRLLVDRWTPPAGGVAAGLVHRHYEATAARLAAEGWIVGRTTMAEIADGGAPGAPAPVDGDLRKTHRGDRRGRDLAVAIDPHGKVPYGRDEAGGDHIVAVLGEGVPDAYLAELRRDGVSYLFAGPDGRDLALALDTLGETFGVRTLLLEGGGIINGAFLKAGLIDEISLLISPAIDGLSGVPSVFEYLGAPGEKPAAGHALRHLGTETLEGGTVWLRYRVEAAPDA</sequence>
<dbReference type="PANTHER" id="PTHR38011:SF7">
    <property type="entry name" value="2,5-DIAMINO-6-RIBOSYLAMINO-4(3H)-PYRIMIDINONE 5'-PHOSPHATE REDUCTASE"/>
    <property type="match status" value="1"/>
</dbReference>
<dbReference type="GO" id="GO:0008703">
    <property type="term" value="F:5-amino-6-(5-phosphoribosylamino)uracil reductase activity"/>
    <property type="evidence" value="ECO:0007669"/>
    <property type="project" value="UniProtKB-EC"/>
</dbReference>
<keyword evidence="7" id="KW-1185">Reference proteome</keyword>
<dbReference type="EMBL" id="JBEPMM010000008">
    <property type="protein sequence ID" value="MET3693528.1"/>
    <property type="molecule type" value="Genomic_DNA"/>
</dbReference>
<evidence type="ECO:0000313" key="6">
    <source>
        <dbReference type="EMBL" id="MET3693528.1"/>
    </source>
</evidence>
<comment type="pathway">
    <text evidence="1">Cofactor biosynthesis; riboflavin biosynthesis.</text>
</comment>
<accession>A0ABV2L6S2</accession>
<evidence type="ECO:0000256" key="1">
    <source>
        <dbReference type="ARBA" id="ARBA00005104"/>
    </source>
</evidence>
<evidence type="ECO:0000256" key="3">
    <source>
        <dbReference type="ARBA" id="ARBA00023002"/>
    </source>
</evidence>
<reference evidence="6 7" key="1">
    <citation type="submission" date="2024-06" db="EMBL/GenBank/DDBJ databases">
        <title>Genomic Encyclopedia of Type Strains, Phase IV (KMG-IV): sequencing the most valuable type-strain genomes for metagenomic binning, comparative biology and taxonomic classification.</title>
        <authorList>
            <person name="Goeker M."/>
        </authorList>
    </citation>
    <scope>NUCLEOTIDE SEQUENCE [LARGE SCALE GENOMIC DNA]</scope>
    <source>
        <strain evidence="6 7">DSM 21331</strain>
    </source>
</reference>
<keyword evidence="2" id="KW-0521">NADP</keyword>
<evidence type="ECO:0000313" key="7">
    <source>
        <dbReference type="Proteomes" id="UP001549145"/>
    </source>
</evidence>
<dbReference type="Gene3D" id="3.40.430.10">
    <property type="entry name" value="Dihydrofolate Reductase, subunit A"/>
    <property type="match status" value="1"/>
</dbReference>
<evidence type="ECO:0000256" key="2">
    <source>
        <dbReference type="ARBA" id="ARBA00022857"/>
    </source>
</evidence>
<gene>
    <name evidence="6" type="ORF">ABID43_003078</name>
</gene>
<dbReference type="RefSeq" id="WP_306424560.1">
    <property type="nucleotide sequence ID" value="NZ_BPQL01000024.1"/>
</dbReference>
<organism evidence="6 7">
    <name type="scientific">Methylobacterium goesingense</name>
    <dbReference type="NCBI Taxonomy" id="243690"/>
    <lineage>
        <taxon>Bacteria</taxon>
        <taxon>Pseudomonadati</taxon>
        <taxon>Pseudomonadota</taxon>
        <taxon>Alphaproteobacteria</taxon>
        <taxon>Hyphomicrobiales</taxon>
        <taxon>Methylobacteriaceae</taxon>
        <taxon>Methylobacterium</taxon>
    </lineage>
</organism>
<dbReference type="InterPro" id="IPR050765">
    <property type="entry name" value="Riboflavin_Biosynth_HTPR"/>
</dbReference>
<name>A0ABV2L6S2_9HYPH</name>
<evidence type="ECO:0000259" key="5">
    <source>
        <dbReference type="Pfam" id="PF01872"/>
    </source>
</evidence>
<dbReference type="EC" id="1.1.1.193" evidence="6"/>
<comment type="caution">
    <text evidence="6">The sequence shown here is derived from an EMBL/GenBank/DDBJ whole genome shotgun (WGS) entry which is preliminary data.</text>
</comment>
<proteinExistence type="predicted"/>
<feature type="domain" description="Bacterial bifunctional deaminase-reductase C-terminal" evidence="5">
    <location>
        <begin position="12"/>
        <end position="215"/>
    </location>
</feature>
<protein>
    <submittedName>
        <fullName evidence="6">5-amino-6-(5-phosphoribosylamino)uracil reductase</fullName>
        <ecNumber evidence="6">1.1.1.193</ecNumber>
    </submittedName>
</protein>
<dbReference type="SUPFAM" id="SSF53597">
    <property type="entry name" value="Dihydrofolate reductase-like"/>
    <property type="match status" value="1"/>
</dbReference>
<evidence type="ECO:0000256" key="4">
    <source>
        <dbReference type="SAM" id="MobiDB-lite"/>
    </source>
</evidence>
<keyword evidence="3 6" id="KW-0560">Oxidoreductase</keyword>
<dbReference type="PANTHER" id="PTHR38011">
    <property type="entry name" value="DIHYDROFOLATE REDUCTASE FAMILY PROTEIN (AFU_ORTHOLOGUE AFUA_8G06820)"/>
    <property type="match status" value="1"/>
</dbReference>
<feature type="region of interest" description="Disordered" evidence="4">
    <location>
        <begin position="72"/>
        <end position="91"/>
    </location>
</feature>